<dbReference type="InterPro" id="IPR051996">
    <property type="entry name" value="Cytochrome_P450_78A"/>
</dbReference>
<dbReference type="FunFam" id="1.10.630.10:FF:000016">
    <property type="entry name" value="Cytochrome P450 78A5"/>
    <property type="match status" value="1"/>
</dbReference>
<proteinExistence type="inferred from homology"/>
<evidence type="ECO:0000256" key="11">
    <source>
        <dbReference type="RuleBase" id="RU000461"/>
    </source>
</evidence>
<sequence>MTGLEVTSSSTSSSWWLYAAIRVLTKGPSLAGESVFACVELSLWPLCMAALVAVLVSVFWVVWSRPGGVAWKGKTRKDEQRIPGPRGWPVVGSLMHMTWGLAHRNLAELAASHGATKLMAFSLGWTPAVITSDSDVAREILNSPYFADRPLKQSAKQLMFERAMGFAPSGDYWRMLRRISATHLFAPRRIAAHERGRQADLSKMLQRIRQDCAVNGVVKLRPHLQAAALNNIMGSVFGRRLDVESEESEEVRELRSMVEEGFQLLGEFNWADHLPWLRLLDPLRIHHRCARLVPRVKKFVTSIIEEHRRKNASETNPSLDGDFVDVLLSLQEEDKLEDDDMVAVLWEMIFRGTDTTALLAEWTMGEMVLNPEVQSRVQAELDAAVGRQKTVRDEDMSKLPYLQAVVKETLRRHPPGPLLSWARMATRDVHIADRWRVPKGTTAMVNMWAIAHDSTVWRSPRQFMPDRFLDQNVDVRGSDLRLAPFGAGRRVCPGKALGLATVHLWVAALLHNFDWLPAPHDPVDLSEVLKLSCQMAKPLTAIPVSRNNTRY</sequence>
<keyword evidence="8 11" id="KW-0503">Monooxygenase</keyword>
<evidence type="ECO:0000256" key="9">
    <source>
        <dbReference type="ARBA" id="ARBA00023059"/>
    </source>
</evidence>
<keyword evidence="12" id="KW-0472">Membrane</keyword>
<dbReference type="InterPro" id="IPR017972">
    <property type="entry name" value="Cyt_P450_CS"/>
</dbReference>
<dbReference type="UniPathway" id="UPA00842"/>
<dbReference type="GO" id="GO:0042617">
    <property type="term" value="P:paclitaxel biosynthetic process"/>
    <property type="evidence" value="ECO:0007669"/>
    <property type="project" value="UniProtKB-UniPathway"/>
</dbReference>
<dbReference type="Pfam" id="PF00067">
    <property type="entry name" value="p450"/>
    <property type="match status" value="1"/>
</dbReference>
<evidence type="ECO:0000256" key="12">
    <source>
        <dbReference type="SAM" id="Phobius"/>
    </source>
</evidence>
<organism evidence="13">
    <name type="scientific">Wollemia nobilis</name>
    <dbReference type="NCBI Taxonomy" id="56998"/>
    <lineage>
        <taxon>Eukaryota</taxon>
        <taxon>Viridiplantae</taxon>
        <taxon>Streptophyta</taxon>
        <taxon>Embryophyta</taxon>
        <taxon>Tracheophyta</taxon>
        <taxon>Spermatophyta</taxon>
        <taxon>Pinopsida</taxon>
        <taxon>Pinidae</taxon>
        <taxon>Conifers II</taxon>
        <taxon>Araucariales</taxon>
        <taxon>Araucariaceae</taxon>
        <taxon>Wollemia</taxon>
    </lineage>
</organism>
<keyword evidence="9" id="KW-0876">Taxol biosynthesis</keyword>
<dbReference type="GO" id="GO:0020037">
    <property type="term" value="F:heme binding"/>
    <property type="evidence" value="ECO:0007669"/>
    <property type="project" value="InterPro"/>
</dbReference>
<keyword evidence="12" id="KW-1133">Transmembrane helix</keyword>
<dbReference type="AlphaFoldDB" id="A0A0C9RXC2"/>
<dbReference type="InterPro" id="IPR001128">
    <property type="entry name" value="Cyt_P450"/>
</dbReference>
<protein>
    <submittedName>
        <fullName evidence="13">TSA: Wollemia nobilis Ref_Wollemi_Transcript_6294_1911 transcribed RNA sequence</fullName>
    </submittedName>
</protein>
<dbReference type="EMBL" id="GCHU01006254">
    <property type="protein sequence ID" value="JAG88659.1"/>
    <property type="molecule type" value="Transcribed_RNA"/>
</dbReference>
<reference evidence="13" key="1">
    <citation type="submission" date="2015-02" db="EMBL/GenBank/DDBJ databases">
        <title>A transcriptome of Wollemia nobilis - a relic of Gondwana.</title>
        <authorList>
            <person name="Chia J.Y."/>
            <person name="Leong Y.S."/>
            <person name="Abdul Karim S."/>
            <person name="Wan Azmi N."/>
            <person name="Hercus R."/>
            <person name="Croft L."/>
        </authorList>
    </citation>
    <scope>NUCLEOTIDE SEQUENCE</scope>
    <source>
        <strain evidence="13">MaeBrown</strain>
        <tissue evidence="13">Leaf</tissue>
    </source>
</reference>
<evidence type="ECO:0000256" key="2">
    <source>
        <dbReference type="ARBA" id="ARBA00005122"/>
    </source>
</evidence>
<dbReference type="PRINTS" id="PR00463">
    <property type="entry name" value="EP450I"/>
</dbReference>
<keyword evidence="6 11" id="KW-0560">Oxidoreductase</keyword>
<dbReference type="PANTHER" id="PTHR47946:SF6">
    <property type="entry name" value="CYTOCHROME P450 78A7"/>
    <property type="match status" value="1"/>
</dbReference>
<name>A0A0C9RXC2_9CONI</name>
<dbReference type="PANTHER" id="PTHR47946">
    <property type="entry name" value="CYTOCHROME P450 78A7-RELATED"/>
    <property type="match status" value="1"/>
</dbReference>
<dbReference type="InterPro" id="IPR002401">
    <property type="entry name" value="Cyt_P450_E_grp-I"/>
</dbReference>
<dbReference type="PROSITE" id="PS00086">
    <property type="entry name" value="CYTOCHROME_P450"/>
    <property type="match status" value="1"/>
</dbReference>
<feature type="binding site" description="axial binding residue" evidence="10">
    <location>
        <position position="492"/>
    </location>
    <ligand>
        <name>heme</name>
        <dbReference type="ChEBI" id="CHEBI:30413"/>
    </ligand>
    <ligandPart>
        <name>Fe</name>
        <dbReference type="ChEBI" id="CHEBI:18248"/>
    </ligandPart>
</feature>
<dbReference type="GO" id="GO:0005506">
    <property type="term" value="F:iron ion binding"/>
    <property type="evidence" value="ECO:0007669"/>
    <property type="project" value="InterPro"/>
</dbReference>
<evidence type="ECO:0000313" key="13">
    <source>
        <dbReference type="EMBL" id="JAG88659.1"/>
    </source>
</evidence>
<comment type="similarity">
    <text evidence="3 11">Belongs to the cytochrome P450 family.</text>
</comment>
<evidence type="ECO:0000256" key="4">
    <source>
        <dbReference type="ARBA" id="ARBA00022617"/>
    </source>
</evidence>
<evidence type="ECO:0000256" key="1">
    <source>
        <dbReference type="ARBA" id="ARBA00001971"/>
    </source>
</evidence>
<dbReference type="SUPFAM" id="SSF48264">
    <property type="entry name" value="Cytochrome P450"/>
    <property type="match status" value="1"/>
</dbReference>
<comment type="pathway">
    <text evidence="2">Alkaloid biosynthesis; taxol biosynthesis.</text>
</comment>
<dbReference type="PRINTS" id="PR00385">
    <property type="entry name" value="P450"/>
</dbReference>
<keyword evidence="7 10" id="KW-0408">Iron</keyword>
<evidence type="ECO:0000256" key="5">
    <source>
        <dbReference type="ARBA" id="ARBA00022723"/>
    </source>
</evidence>
<evidence type="ECO:0000256" key="10">
    <source>
        <dbReference type="PIRSR" id="PIRSR602401-1"/>
    </source>
</evidence>
<keyword evidence="5 10" id="KW-0479">Metal-binding</keyword>
<comment type="cofactor">
    <cofactor evidence="1 10">
        <name>heme</name>
        <dbReference type="ChEBI" id="CHEBI:30413"/>
    </cofactor>
</comment>
<keyword evidence="12" id="KW-0812">Transmembrane</keyword>
<dbReference type="GO" id="GO:0004497">
    <property type="term" value="F:monooxygenase activity"/>
    <property type="evidence" value="ECO:0007669"/>
    <property type="project" value="UniProtKB-KW"/>
</dbReference>
<evidence type="ECO:0000256" key="7">
    <source>
        <dbReference type="ARBA" id="ARBA00023004"/>
    </source>
</evidence>
<feature type="transmembrane region" description="Helical" evidence="12">
    <location>
        <begin position="43"/>
        <end position="63"/>
    </location>
</feature>
<keyword evidence="4 10" id="KW-0349">Heme</keyword>
<accession>A0A0C9RXC2</accession>
<evidence type="ECO:0000256" key="3">
    <source>
        <dbReference type="ARBA" id="ARBA00010617"/>
    </source>
</evidence>
<dbReference type="Gene3D" id="1.10.630.10">
    <property type="entry name" value="Cytochrome P450"/>
    <property type="match status" value="1"/>
</dbReference>
<evidence type="ECO:0000256" key="6">
    <source>
        <dbReference type="ARBA" id="ARBA00023002"/>
    </source>
</evidence>
<dbReference type="InterPro" id="IPR036396">
    <property type="entry name" value="Cyt_P450_sf"/>
</dbReference>
<evidence type="ECO:0000256" key="8">
    <source>
        <dbReference type="ARBA" id="ARBA00023033"/>
    </source>
</evidence>
<dbReference type="GO" id="GO:0016705">
    <property type="term" value="F:oxidoreductase activity, acting on paired donors, with incorporation or reduction of molecular oxygen"/>
    <property type="evidence" value="ECO:0007669"/>
    <property type="project" value="InterPro"/>
</dbReference>